<comment type="caution">
    <text evidence="1">The sequence shown here is derived from an EMBL/GenBank/DDBJ whole genome shotgun (WGS) entry which is preliminary data.</text>
</comment>
<proteinExistence type="predicted"/>
<dbReference type="EMBL" id="MQTW01001863">
    <property type="protein sequence ID" value="RYC77731.1"/>
    <property type="molecule type" value="Genomic_DNA"/>
</dbReference>
<name>A0A4Q2UU25_FUSOX</name>
<protein>
    <submittedName>
        <fullName evidence="1">Uncharacterized protein</fullName>
    </submittedName>
</protein>
<evidence type="ECO:0000313" key="2">
    <source>
        <dbReference type="Proteomes" id="UP000290540"/>
    </source>
</evidence>
<evidence type="ECO:0000313" key="1">
    <source>
        <dbReference type="EMBL" id="RYC77731.1"/>
    </source>
</evidence>
<organism evidence="1 2">
    <name type="scientific">Fusarium oxysporum f. sp. narcissi</name>
    <dbReference type="NCBI Taxonomy" id="451672"/>
    <lineage>
        <taxon>Eukaryota</taxon>
        <taxon>Fungi</taxon>
        <taxon>Dikarya</taxon>
        <taxon>Ascomycota</taxon>
        <taxon>Pezizomycotina</taxon>
        <taxon>Sordariomycetes</taxon>
        <taxon>Hypocreomycetidae</taxon>
        <taxon>Hypocreales</taxon>
        <taxon>Nectriaceae</taxon>
        <taxon>Fusarium</taxon>
        <taxon>Fusarium oxysporum species complex</taxon>
    </lineage>
</organism>
<accession>A0A4Q2UU25</accession>
<sequence>MAASDDQEKKGEFLMRAAAKMPNVMIDWGAGELMLKVVRNTYGFQVEFATEDDSDNSGSADSQ</sequence>
<dbReference type="Proteomes" id="UP000290540">
    <property type="component" value="Unassembled WGS sequence"/>
</dbReference>
<dbReference type="AlphaFoldDB" id="A0A4Q2UU25"/>
<gene>
    <name evidence="1" type="ORF">BFJ63_vAg19395</name>
</gene>
<reference evidence="1 2" key="1">
    <citation type="submission" date="2016-12" db="EMBL/GenBank/DDBJ databases">
        <title>Draft genome sequence of Fusarium oxysporum causing rot on Narcissus.</title>
        <authorList>
            <person name="Armitage A.D."/>
            <person name="Taylor A."/>
            <person name="Clarkson J.P."/>
            <person name="Harrison R.J."/>
            <person name="Jackson A.C."/>
        </authorList>
    </citation>
    <scope>NUCLEOTIDE SEQUENCE [LARGE SCALE GENOMIC DNA]</scope>
    <source>
        <strain evidence="1 2">N139</strain>
    </source>
</reference>